<reference evidence="2" key="1">
    <citation type="submission" date="2020-11" db="EMBL/GenBank/DDBJ databases">
        <title>Carbohydrate-dependent, anaerobic sulfur respiration: A novel catabolism in halophilic archaea.</title>
        <authorList>
            <person name="Sorokin D.Y."/>
            <person name="Messina E."/>
            <person name="Smedile F."/>
            <person name="La Cono V."/>
            <person name="Hallsworth J.E."/>
            <person name="Yakimov M.M."/>
        </authorList>
    </citation>
    <scope>NUCLEOTIDE SEQUENCE</scope>
    <source>
        <strain evidence="2">AArc-S</strain>
    </source>
</reference>
<dbReference type="KEGG" id="hara:AArcS_0020"/>
<name>A0A897MLM0_9EURY</name>
<gene>
    <name evidence="2" type="ORF">AArcS_0020</name>
</gene>
<dbReference type="AlphaFoldDB" id="A0A897MLM0"/>
<accession>A0A897MLM0</accession>
<evidence type="ECO:0000313" key="3">
    <source>
        <dbReference type="Proteomes" id="UP000663586"/>
    </source>
</evidence>
<evidence type="ECO:0000313" key="2">
    <source>
        <dbReference type="EMBL" id="QSG01262.1"/>
    </source>
</evidence>
<evidence type="ECO:0000256" key="1">
    <source>
        <dbReference type="SAM" id="Phobius"/>
    </source>
</evidence>
<proteinExistence type="predicted"/>
<protein>
    <submittedName>
        <fullName evidence="2">Uncharacterized protein</fullName>
    </submittedName>
</protein>
<keyword evidence="1" id="KW-1133">Transmembrane helix</keyword>
<keyword evidence="1" id="KW-0472">Membrane</keyword>
<dbReference type="Proteomes" id="UP000663586">
    <property type="component" value="Chromosome"/>
</dbReference>
<organism evidence="2 3">
    <name type="scientific">Natranaeroarchaeum sulfidigenes</name>
    <dbReference type="NCBI Taxonomy" id="2784880"/>
    <lineage>
        <taxon>Archaea</taxon>
        <taxon>Methanobacteriati</taxon>
        <taxon>Methanobacteriota</taxon>
        <taxon>Stenosarchaea group</taxon>
        <taxon>Halobacteria</taxon>
        <taxon>Halobacteriales</taxon>
        <taxon>Natronoarchaeaceae</taxon>
        <taxon>Natranaeroarchaeum</taxon>
    </lineage>
</organism>
<keyword evidence="1" id="KW-0812">Transmembrane</keyword>
<keyword evidence="3" id="KW-1185">Reference proteome</keyword>
<feature type="transmembrane region" description="Helical" evidence="1">
    <location>
        <begin position="69"/>
        <end position="93"/>
    </location>
</feature>
<dbReference type="EMBL" id="CP064786">
    <property type="protein sequence ID" value="QSG01262.1"/>
    <property type="molecule type" value="Genomic_DNA"/>
</dbReference>
<feature type="transmembrane region" description="Helical" evidence="1">
    <location>
        <begin position="6"/>
        <end position="24"/>
    </location>
</feature>
<sequence>MLPVWFPSLILFTMPAAIVGYFVGRLHIRYLAFHGGEEKYPDPIPETVEAYRDLHHVEELQRSSFTAAFALFVTVNVALSVVTVVLLVGYFSIGYYFATKVIRALADVDPADEPQIFDTG</sequence>